<proteinExistence type="predicted"/>
<feature type="region of interest" description="Disordered" evidence="1">
    <location>
        <begin position="28"/>
        <end position="65"/>
    </location>
</feature>
<feature type="compositionally biased region" description="Basic and acidic residues" evidence="1">
    <location>
        <begin position="28"/>
        <end position="42"/>
    </location>
</feature>
<dbReference type="EMBL" id="JAOYFB010000039">
    <property type="protein sequence ID" value="KAK4031103.1"/>
    <property type="molecule type" value="Genomic_DNA"/>
</dbReference>
<accession>A0ABR0B149</accession>
<evidence type="ECO:0000256" key="1">
    <source>
        <dbReference type="SAM" id="MobiDB-lite"/>
    </source>
</evidence>
<protein>
    <submittedName>
        <fullName evidence="2">Uncharacterized protein</fullName>
    </submittedName>
</protein>
<comment type="caution">
    <text evidence="2">The sequence shown here is derived from an EMBL/GenBank/DDBJ whole genome shotgun (WGS) entry which is preliminary data.</text>
</comment>
<sequence length="65" mass="7284">MVGIELFCCYSQCIEGIDLVRLATDQRHHPPITEDDVARDTNDSGESGSINRIHGRSVVREIRTT</sequence>
<organism evidence="2 3">
    <name type="scientific">Daphnia magna</name>
    <dbReference type="NCBI Taxonomy" id="35525"/>
    <lineage>
        <taxon>Eukaryota</taxon>
        <taxon>Metazoa</taxon>
        <taxon>Ecdysozoa</taxon>
        <taxon>Arthropoda</taxon>
        <taxon>Crustacea</taxon>
        <taxon>Branchiopoda</taxon>
        <taxon>Diplostraca</taxon>
        <taxon>Cladocera</taxon>
        <taxon>Anomopoda</taxon>
        <taxon>Daphniidae</taxon>
        <taxon>Daphnia</taxon>
    </lineage>
</organism>
<evidence type="ECO:0000313" key="2">
    <source>
        <dbReference type="EMBL" id="KAK4031103.1"/>
    </source>
</evidence>
<evidence type="ECO:0000313" key="3">
    <source>
        <dbReference type="Proteomes" id="UP001234178"/>
    </source>
</evidence>
<dbReference type="Proteomes" id="UP001234178">
    <property type="component" value="Unassembled WGS sequence"/>
</dbReference>
<gene>
    <name evidence="2" type="ORF">OUZ56_024629</name>
</gene>
<reference evidence="2 3" key="1">
    <citation type="journal article" date="2023" name="Nucleic Acids Res.">
        <title>The hologenome of Daphnia magna reveals possible DNA methylation and microbiome-mediated evolution of the host genome.</title>
        <authorList>
            <person name="Chaturvedi A."/>
            <person name="Li X."/>
            <person name="Dhandapani V."/>
            <person name="Marshall H."/>
            <person name="Kissane S."/>
            <person name="Cuenca-Cambronero M."/>
            <person name="Asole G."/>
            <person name="Calvet F."/>
            <person name="Ruiz-Romero M."/>
            <person name="Marangio P."/>
            <person name="Guigo R."/>
            <person name="Rago D."/>
            <person name="Mirbahai L."/>
            <person name="Eastwood N."/>
            <person name="Colbourne J.K."/>
            <person name="Zhou J."/>
            <person name="Mallon E."/>
            <person name="Orsini L."/>
        </authorList>
    </citation>
    <scope>NUCLEOTIDE SEQUENCE [LARGE SCALE GENOMIC DNA]</scope>
    <source>
        <strain evidence="2">LRV0_1</strain>
    </source>
</reference>
<keyword evidence="3" id="KW-1185">Reference proteome</keyword>
<name>A0ABR0B149_9CRUS</name>